<dbReference type="AlphaFoldDB" id="A0A0C2V2Y4"/>
<evidence type="ECO:0000313" key="2">
    <source>
        <dbReference type="EMBL" id="KIL99446.1"/>
    </source>
</evidence>
<keyword evidence="3" id="KW-1185">Reference proteome</keyword>
<feature type="transmembrane region" description="Helical" evidence="1">
    <location>
        <begin position="21"/>
        <end position="39"/>
    </location>
</feature>
<comment type="caution">
    <text evidence="2">The sequence shown here is derived from an EMBL/GenBank/DDBJ whole genome shotgun (WGS) entry which is preliminary data.</text>
</comment>
<reference evidence="2 3" key="1">
    <citation type="submission" date="2015-01" db="EMBL/GenBank/DDBJ databases">
        <title>Genome Sequence of Magnetospirillum magnetotacticum Strain MS-1.</title>
        <authorList>
            <person name="Marinov G.K."/>
            <person name="Smalley M.D."/>
            <person name="DeSalvo G."/>
        </authorList>
    </citation>
    <scope>NUCLEOTIDE SEQUENCE [LARGE SCALE GENOMIC DNA]</scope>
    <source>
        <strain evidence="2 3">MS-1</strain>
    </source>
</reference>
<dbReference type="EMBL" id="JXSL01000024">
    <property type="protein sequence ID" value="KIL99446.1"/>
    <property type="molecule type" value="Genomic_DNA"/>
</dbReference>
<keyword evidence="1" id="KW-1133">Transmembrane helix</keyword>
<name>A0A0C2V2Y4_PARME</name>
<evidence type="ECO:0000313" key="3">
    <source>
        <dbReference type="Proteomes" id="UP000031971"/>
    </source>
</evidence>
<accession>A0A0C2V2Y4</accession>
<proteinExistence type="predicted"/>
<organism evidence="2 3">
    <name type="scientific">Paramagnetospirillum magnetotacticum MS-1</name>
    <dbReference type="NCBI Taxonomy" id="272627"/>
    <lineage>
        <taxon>Bacteria</taxon>
        <taxon>Pseudomonadati</taxon>
        <taxon>Pseudomonadota</taxon>
        <taxon>Alphaproteobacteria</taxon>
        <taxon>Rhodospirillales</taxon>
        <taxon>Magnetospirillaceae</taxon>
        <taxon>Paramagnetospirillum</taxon>
    </lineage>
</organism>
<dbReference type="STRING" id="272627.CCC_04217"/>
<keyword evidence="1" id="KW-0812">Transmembrane</keyword>
<evidence type="ECO:0000256" key="1">
    <source>
        <dbReference type="SAM" id="Phobius"/>
    </source>
</evidence>
<sequence>MVGHRIARIHIRATRMAGDGGVWSLAVVTLATLTVGPSLEPVMVTATVLGAEAAP</sequence>
<keyword evidence="1" id="KW-0472">Membrane</keyword>
<dbReference type="Proteomes" id="UP000031971">
    <property type="component" value="Unassembled WGS sequence"/>
</dbReference>
<gene>
    <name evidence="2" type="ORF">CCC_04217</name>
</gene>
<protein>
    <submittedName>
        <fullName evidence="2">Uncharacterized protein</fullName>
    </submittedName>
</protein>